<comment type="caution">
    <text evidence="10">The sequence shown here is derived from an EMBL/GenBank/DDBJ whole genome shotgun (WGS) entry which is preliminary data.</text>
</comment>
<dbReference type="PANTHER" id="PTHR30572">
    <property type="entry name" value="MEMBRANE COMPONENT OF TRANSPORTER-RELATED"/>
    <property type="match status" value="1"/>
</dbReference>
<evidence type="ECO:0000256" key="4">
    <source>
        <dbReference type="ARBA" id="ARBA00022989"/>
    </source>
</evidence>
<dbReference type="GO" id="GO:0005886">
    <property type="term" value="C:plasma membrane"/>
    <property type="evidence" value="ECO:0007669"/>
    <property type="project" value="UniProtKB-SubCell"/>
</dbReference>
<comment type="similarity">
    <text evidence="6">Belongs to the ABC-4 integral membrane protein family.</text>
</comment>
<accession>A0A2N5J055</accession>
<evidence type="ECO:0000313" key="10">
    <source>
        <dbReference type="EMBL" id="PLS27584.1"/>
    </source>
</evidence>
<evidence type="ECO:0000256" key="2">
    <source>
        <dbReference type="ARBA" id="ARBA00022475"/>
    </source>
</evidence>
<protein>
    <submittedName>
        <fullName evidence="10">ABC transporter permease</fullName>
    </submittedName>
</protein>
<evidence type="ECO:0000259" key="8">
    <source>
        <dbReference type="Pfam" id="PF02687"/>
    </source>
</evidence>
<dbReference type="InterPro" id="IPR050250">
    <property type="entry name" value="Macrolide_Exporter_MacB"/>
</dbReference>
<keyword evidence="3 7" id="KW-0812">Transmembrane</keyword>
<evidence type="ECO:0000259" key="9">
    <source>
        <dbReference type="Pfam" id="PF12704"/>
    </source>
</evidence>
<sequence length="435" mass="46320">MFFMKTVLRSVRRQWRRRLLIALTVALSATVSVAMLGIVFDVQDKLSAELAAYGSNITVRAKSDAVVTDLYETVDNGTGESSADALLDEADAKNVKTIFWAYNITNFAPRLDTSGSVRTEDATVQTAPVVGTWFAKRMQLETGETTVAGMRGMRSWWKLDGRWPKDGTDEAIVGAGLAKRLGIAHGDAAQVTVTRDGRDVPLTVVGVYTAKDSDDDAIYTSTMNVQTVADSPGKIGQIEIKALTTPENELARRASKNPAMLSQEEWETWYCTAYASSIAYQLEEAIPGSVARQVRQVSALQGDVMTKTRAVMIVMTALCLIAAAIAVANLMAAAIGERSGELALLKAVGANDGAVARLLLAETLLVAFAGLIVGGAIGIGVAQIVGHLVFGTGITVRPLVLLLVFVLITASVLIASVASIRSVVRLQPAQVLHGR</sequence>
<keyword evidence="11" id="KW-1185">Reference proteome</keyword>
<comment type="subcellular location">
    <subcellularLocation>
        <location evidence="1">Cell membrane</location>
        <topology evidence="1">Multi-pass membrane protein</topology>
    </subcellularLocation>
</comment>
<keyword evidence="5 7" id="KW-0472">Membrane</keyword>
<dbReference type="InterPro" id="IPR003838">
    <property type="entry name" value="ABC3_permease_C"/>
</dbReference>
<evidence type="ECO:0000256" key="5">
    <source>
        <dbReference type="ARBA" id="ARBA00023136"/>
    </source>
</evidence>
<proteinExistence type="inferred from homology"/>
<dbReference type="EMBL" id="NMYC01000002">
    <property type="protein sequence ID" value="PLS27584.1"/>
    <property type="molecule type" value="Genomic_DNA"/>
</dbReference>
<dbReference type="PANTHER" id="PTHR30572:SF4">
    <property type="entry name" value="ABC TRANSPORTER PERMEASE YTRF"/>
    <property type="match status" value="1"/>
</dbReference>
<feature type="transmembrane region" description="Helical" evidence="7">
    <location>
        <begin position="310"/>
        <end position="335"/>
    </location>
</feature>
<dbReference type="Proteomes" id="UP000234935">
    <property type="component" value="Unassembled WGS sequence"/>
</dbReference>
<reference evidence="10 11" key="1">
    <citation type="submission" date="2017-07" db="EMBL/GenBank/DDBJ databases">
        <title>Bifidobacterium novel species.</title>
        <authorList>
            <person name="Lugli G.A."/>
            <person name="Milani C."/>
            <person name="Duranti S."/>
            <person name="Mangifesta M."/>
        </authorList>
    </citation>
    <scope>NUCLEOTIDE SEQUENCE [LARGE SCALE GENOMIC DNA]</scope>
    <source>
        <strain evidence="11">Goo31D</strain>
    </source>
</reference>
<feature type="domain" description="MacB-like periplasmic core" evidence="9">
    <location>
        <begin position="19"/>
        <end position="241"/>
    </location>
</feature>
<dbReference type="Pfam" id="PF02687">
    <property type="entry name" value="FtsX"/>
    <property type="match status" value="1"/>
</dbReference>
<keyword evidence="2" id="KW-1003">Cell membrane</keyword>
<evidence type="ECO:0000256" key="6">
    <source>
        <dbReference type="ARBA" id="ARBA00038076"/>
    </source>
</evidence>
<dbReference type="Pfam" id="PF12704">
    <property type="entry name" value="MacB_PCD"/>
    <property type="match status" value="1"/>
</dbReference>
<evidence type="ECO:0000256" key="7">
    <source>
        <dbReference type="SAM" id="Phobius"/>
    </source>
</evidence>
<feature type="transmembrane region" description="Helical" evidence="7">
    <location>
        <begin position="399"/>
        <end position="420"/>
    </location>
</feature>
<gene>
    <name evidence="10" type="ORF">CGZ88_0801</name>
</gene>
<evidence type="ECO:0000313" key="11">
    <source>
        <dbReference type="Proteomes" id="UP000234935"/>
    </source>
</evidence>
<keyword evidence="4 7" id="KW-1133">Transmembrane helix</keyword>
<dbReference type="OrthoDB" id="9770036at2"/>
<feature type="transmembrane region" description="Helical" evidence="7">
    <location>
        <begin position="355"/>
        <end position="379"/>
    </location>
</feature>
<dbReference type="AlphaFoldDB" id="A0A2N5J055"/>
<name>A0A2N5J055_9BIFI</name>
<evidence type="ECO:0000256" key="1">
    <source>
        <dbReference type="ARBA" id="ARBA00004651"/>
    </source>
</evidence>
<dbReference type="GO" id="GO:0022857">
    <property type="term" value="F:transmembrane transporter activity"/>
    <property type="evidence" value="ECO:0007669"/>
    <property type="project" value="TreeGrafter"/>
</dbReference>
<organism evidence="10 11">
    <name type="scientific">Bifidobacterium anseris</name>
    <dbReference type="NCBI Taxonomy" id="2020963"/>
    <lineage>
        <taxon>Bacteria</taxon>
        <taxon>Bacillati</taxon>
        <taxon>Actinomycetota</taxon>
        <taxon>Actinomycetes</taxon>
        <taxon>Bifidobacteriales</taxon>
        <taxon>Bifidobacteriaceae</taxon>
        <taxon>Bifidobacterium</taxon>
    </lineage>
</organism>
<evidence type="ECO:0000256" key="3">
    <source>
        <dbReference type="ARBA" id="ARBA00022692"/>
    </source>
</evidence>
<dbReference type="RefSeq" id="WP_101671166.1">
    <property type="nucleotide sequence ID" value="NZ_NMYC01000002.1"/>
</dbReference>
<feature type="domain" description="ABC3 transporter permease C-terminal" evidence="8">
    <location>
        <begin position="314"/>
        <end position="428"/>
    </location>
</feature>
<dbReference type="InterPro" id="IPR025857">
    <property type="entry name" value="MacB_PCD"/>
</dbReference>